<gene>
    <name evidence="1" type="ORF">GCM10025867_05060</name>
</gene>
<reference evidence="2" key="1">
    <citation type="journal article" date="2019" name="Int. J. Syst. Evol. Microbiol.">
        <title>The Global Catalogue of Microorganisms (GCM) 10K type strain sequencing project: providing services to taxonomists for standard genome sequencing and annotation.</title>
        <authorList>
            <consortium name="The Broad Institute Genomics Platform"/>
            <consortium name="The Broad Institute Genome Sequencing Center for Infectious Disease"/>
            <person name="Wu L."/>
            <person name="Ma J."/>
        </authorList>
    </citation>
    <scope>NUCLEOTIDE SEQUENCE [LARGE SCALE GENOMIC DNA]</scope>
    <source>
        <strain evidence="2">NBRC 108728</strain>
    </source>
</reference>
<organism evidence="1 2">
    <name type="scientific">Frondihabitans sucicola</name>
    <dbReference type="NCBI Taxonomy" id="1268041"/>
    <lineage>
        <taxon>Bacteria</taxon>
        <taxon>Bacillati</taxon>
        <taxon>Actinomycetota</taxon>
        <taxon>Actinomycetes</taxon>
        <taxon>Micrococcales</taxon>
        <taxon>Microbacteriaceae</taxon>
        <taxon>Frondihabitans</taxon>
    </lineage>
</organism>
<protein>
    <recommendedName>
        <fullName evidence="3">DUF222 domain-containing protein</fullName>
    </recommendedName>
</protein>
<dbReference type="EMBL" id="AP027732">
    <property type="protein sequence ID" value="BDZ48265.1"/>
    <property type="molecule type" value="Genomic_DNA"/>
</dbReference>
<sequence>MLISLAELALVAMRTLLDDEDSRSFEDKFADLQPRLEALDVVKVEEWMAGLGSLNEESLQLQIKPWITRLTTKGGANFIRRLLGAGHYDRLLVAAKLDGAIVGVALRRSARTFLPMAGALDEVAMMLTRDELEKIDGFSAAEHGGLMLLTQLDGLIGKLLAFDDGIPLSDLPIRADEAVSLDLDLSRLAARLRPLISEASLEKVEGVSDALSRKIRGATYALDHSPDGVSQAANSLVEFIDRLVREAFTDSEILSWADGRYPDKENKQENRERSSKRAQVRCFVYGGQTGPISPYQEVAAAGLLRARDRLQKIKHADQNTEAEKEELRIIIRAIESFFLFSFRLGWSLQDDEKIDLLRTRLQSK</sequence>
<keyword evidence="2" id="KW-1185">Reference proteome</keyword>
<proteinExistence type="predicted"/>
<dbReference type="Proteomes" id="UP001321486">
    <property type="component" value="Chromosome"/>
</dbReference>
<evidence type="ECO:0008006" key="3">
    <source>
        <dbReference type="Google" id="ProtNLM"/>
    </source>
</evidence>
<evidence type="ECO:0000313" key="2">
    <source>
        <dbReference type="Proteomes" id="UP001321486"/>
    </source>
</evidence>
<evidence type="ECO:0000313" key="1">
    <source>
        <dbReference type="EMBL" id="BDZ48265.1"/>
    </source>
</evidence>
<dbReference type="RefSeq" id="WP_286345271.1">
    <property type="nucleotide sequence ID" value="NZ_AP027732.1"/>
</dbReference>
<accession>A0ABM8GIR3</accession>
<name>A0ABM8GIR3_9MICO</name>